<keyword evidence="8" id="KW-1185">Reference proteome</keyword>
<evidence type="ECO:0000256" key="4">
    <source>
        <dbReference type="ARBA" id="ARBA00022989"/>
    </source>
</evidence>
<protein>
    <submittedName>
        <fullName evidence="7">LysE family translocator</fullName>
    </submittedName>
</protein>
<feature type="transmembrane region" description="Helical" evidence="6">
    <location>
        <begin position="76"/>
        <end position="100"/>
    </location>
</feature>
<dbReference type="InterPro" id="IPR001123">
    <property type="entry name" value="LeuE-type"/>
</dbReference>
<dbReference type="EMBL" id="VOPL01000002">
    <property type="protein sequence ID" value="TXB70086.1"/>
    <property type="molecule type" value="Genomic_DNA"/>
</dbReference>
<organism evidence="7 8">
    <name type="scientific">Paracoccus aurantiacus</name>
    <dbReference type="NCBI Taxonomy" id="2599412"/>
    <lineage>
        <taxon>Bacteria</taxon>
        <taxon>Pseudomonadati</taxon>
        <taxon>Pseudomonadota</taxon>
        <taxon>Alphaproteobacteria</taxon>
        <taxon>Rhodobacterales</taxon>
        <taxon>Paracoccaceae</taxon>
        <taxon>Paracoccus</taxon>
    </lineage>
</organism>
<evidence type="ECO:0000313" key="7">
    <source>
        <dbReference type="EMBL" id="TXB70086.1"/>
    </source>
</evidence>
<sequence>MDPRSRCRRFRVVCDSYATALKHAKSTLIHEDISLTYDLAHWAAFLSAALVLNLAPGPDIAFILGHTVRGGKRYGAAAMFGIWTGAFCHVVFAVVGLSAILATSAFAFSVVKWGGVAYLVWLGVQALLSKGSAFTVDDTVGRSRSLRAVFLQGALIDILNPKVAIFFLAFLPQFVVEGAGPVWLQLFLHGTLIIVVAAVVEPPLVVLGDRISRKLRSSNRLALWLDRTLGALFIGLAARLAFVQR</sequence>
<dbReference type="OrthoDB" id="9807053at2"/>
<dbReference type="GO" id="GO:0015171">
    <property type="term" value="F:amino acid transmembrane transporter activity"/>
    <property type="evidence" value="ECO:0007669"/>
    <property type="project" value="TreeGrafter"/>
</dbReference>
<accession>A0A5C6S6G3</accession>
<evidence type="ECO:0000256" key="2">
    <source>
        <dbReference type="ARBA" id="ARBA00022475"/>
    </source>
</evidence>
<dbReference type="PANTHER" id="PTHR30086:SF20">
    <property type="entry name" value="ARGININE EXPORTER PROTEIN ARGO-RELATED"/>
    <property type="match status" value="1"/>
</dbReference>
<evidence type="ECO:0000256" key="1">
    <source>
        <dbReference type="ARBA" id="ARBA00004651"/>
    </source>
</evidence>
<keyword evidence="4 6" id="KW-1133">Transmembrane helix</keyword>
<keyword evidence="5 6" id="KW-0472">Membrane</keyword>
<keyword evidence="3 6" id="KW-0812">Transmembrane</keyword>
<dbReference type="PIRSF" id="PIRSF006324">
    <property type="entry name" value="LeuE"/>
    <property type="match status" value="1"/>
</dbReference>
<dbReference type="GO" id="GO:0005886">
    <property type="term" value="C:plasma membrane"/>
    <property type="evidence" value="ECO:0007669"/>
    <property type="project" value="UniProtKB-SubCell"/>
</dbReference>
<comment type="subcellular location">
    <subcellularLocation>
        <location evidence="1">Cell membrane</location>
        <topology evidence="1">Multi-pass membrane protein</topology>
    </subcellularLocation>
</comment>
<evidence type="ECO:0000256" key="3">
    <source>
        <dbReference type="ARBA" id="ARBA00022692"/>
    </source>
</evidence>
<reference evidence="7 8" key="1">
    <citation type="submission" date="2019-08" db="EMBL/GenBank/DDBJ databases">
        <authorList>
            <person name="Ye J."/>
        </authorList>
    </citation>
    <scope>NUCLEOTIDE SEQUENCE [LARGE SCALE GENOMIC DNA]</scope>
    <source>
        <strain evidence="7 8">TK008</strain>
    </source>
</reference>
<proteinExistence type="predicted"/>
<dbReference type="AlphaFoldDB" id="A0A5C6S6G3"/>
<feature type="transmembrane region" description="Helical" evidence="6">
    <location>
        <begin position="221"/>
        <end position="242"/>
    </location>
</feature>
<name>A0A5C6S6G3_9RHOB</name>
<feature type="transmembrane region" description="Helical" evidence="6">
    <location>
        <begin position="149"/>
        <end position="170"/>
    </location>
</feature>
<keyword evidence="2" id="KW-1003">Cell membrane</keyword>
<gene>
    <name evidence="7" type="ORF">FQV27_05835</name>
</gene>
<feature type="transmembrane region" description="Helical" evidence="6">
    <location>
        <begin position="182"/>
        <end position="200"/>
    </location>
</feature>
<evidence type="ECO:0000313" key="8">
    <source>
        <dbReference type="Proteomes" id="UP000321562"/>
    </source>
</evidence>
<feature type="transmembrane region" description="Helical" evidence="6">
    <location>
        <begin position="106"/>
        <end position="128"/>
    </location>
</feature>
<dbReference type="Pfam" id="PF01810">
    <property type="entry name" value="LysE"/>
    <property type="match status" value="1"/>
</dbReference>
<dbReference type="Proteomes" id="UP000321562">
    <property type="component" value="Unassembled WGS sequence"/>
</dbReference>
<evidence type="ECO:0000256" key="5">
    <source>
        <dbReference type="ARBA" id="ARBA00023136"/>
    </source>
</evidence>
<comment type="caution">
    <text evidence="7">The sequence shown here is derived from an EMBL/GenBank/DDBJ whole genome shotgun (WGS) entry which is preliminary data.</text>
</comment>
<evidence type="ECO:0000256" key="6">
    <source>
        <dbReference type="SAM" id="Phobius"/>
    </source>
</evidence>
<dbReference type="PANTHER" id="PTHR30086">
    <property type="entry name" value="ARGININE EXPORTER PROTEIN ARGO"/>
    <property type="match status" value="1"/>
</dbReference>